<feature type="transmembrane region" description="Helical" evidence="6">
    <location>
        <begin position="246"/>
        <end position="271"/>
    </location>
</feature>
<name>A0AAD9J7Q6_9ANNE</name>
<feature type="transmembrane region" description="Helical" evidence="6">
    <location>
        <begin position="365"/>
        <end position="389"/>
    </location>
</feature>
<feature type="domain" description="G-protein coupled receptors family 1 profile" evidence="7">
    <location>
        <begin position="37"/>
        <end position="309"/>
    </location>
</feature>
<comment type="caution">
    <text evidence="8">The sequence shown here is derived from an EMBL/GenBank/DDBJ whole genome shotgun (WGS) entry which is preliminary data.</text>
</comment>
<keyword evidence="2 5" id="KW-0812">Transmembrane</keyword>
<accession>A0AAD9J7Q6</accession>
<feature type="transmembrane region" description="Helical" evidence="6">
    <location>
        <begin position="57"/>
        <end position="79"/>
    </location>
</feature>
<evidence type="ECO:0000256" key="1">
    <source>
        <dbReference type="ARBA" id="ARBA00004370"/>
    </source>
</evidence>
<comment type="subcellular location">
    <subcellularLocation>
        <location evidence="1">Membrane</location>
    </subcellularLocation>
</comment>
<feature type="transmembrane region" description="Helical" evidence="6">
    <location>
        <begin position="144"/>
        <end position="164"/>
    </location>
</feature>
<dbReference type="PRINTS" id="PR00237">
    <property type="entry name" value="GPCRRHODOPSN"/>
</dbReference>
<dbReference type="PANTHER" id="PTHR46641">
    <property type="entry name" value="FMRFAMIDE RECEPTOR-RELATED"/>
    <property type="match status" value="1"/>
</dbReference>
<organism evidence="8 9">
    <name type="scientific">Paralvinella palmiformis</name>
    <dbReference type="NCBI Taxonomy" id="53620"/>
    <lineage>
        <taxon>Eukaryota</taxon>
        <taxon>Metazoa</taxon>
        <taxon>Spiralia</taxon>
        <taxon>Lophotrochozoa</taxon>
        <taxon>Annelida</taxon>
        <taxon>Polychaeta</taxon>
        <taxon>Sedentaria</taxon>
        <taxon>Canalipalpata</taxon>
        <taxon>Terebellida</taxon>
        <taxon>Terebelliformia</taxon>
        <taxon>Alvinellidae</taxon>
        <taxon>Paralvinella</taxon>
    </lineage>
</organism>
<feature type="transmembrane region" description="Helical" evidence="6">
    <location>
        <begin position="193"/>
        <end position="219"/>
    </location>
</feature>
<evidence type="ECO:0000256" key="3">
    <source>
        <dbReference type="ARBA" id="ARBA00022989"/>
    </source>
</evidence>
<dbReference type="EMBL" id="JAODUP010000519">
    <property type="protein sequence ID" value="KAK2148036.1"/>
    <property type="molecule type" value="Genomic_DNA"/>
</dbReference>
<feature type="transmembrane region" description="Helical" evidence="6">
    <location>
        <begin position="291"/>
        <end position="312"/>
    </location>
</feature>
<feature type="transmembrane region" description="Helical" evidence="6">
    <location>
        <begin position="99"/>
        <end position="123"/>
    </location>
</feature>
<proteinExistence type="inferred from homology"/>
<dbReference type="PROSITE" id="PS50262">
    <property type="entry name" value="G_PROTEIN_RECEP_F1_2"/>
    <property type="match status" value="1"/>
</dbReference>
<comment type="similarity">
    <text evidence="5">Belongs to the G-protein coupled receptor 1 family.</text>
</comment>
<dbReference type="Gene3D" id="1.20.1070.10">
    <property type="entry name" value="Rhodopsin 7-helix transmembrane proteins"/>
    <property type="match status" value="1"/>
</dbReference>
<keyword evidence="5" id="KW-0675">Receptor</keyword>
<dbReference type="AlphaFoldDB" id="A0AAD9J7Q6"/>
<evidence type="ECO:0000256" key="6">
    <source>
        <dbReference type="SAM" id="Phobius"/>
    </source>
</evidence>
<dbReference type="Proteomes" id="UP001208570">
    <property type="component" value="Unassembled WGS sequence"/>
</dbReference>
<keyword evidence="4 6" id="KW-0472">Membrane</keyword>
<feature type="transmembrane region" description="Helical" evidence="6">
    <location>
        <begin position="24"/>
        <end position="45"/>
    </location>
</feature>
<dbReference type="InterPro" id="IPR017452">
    <property type="entry name" value="GPCR_Rhodpsn_7TM"/>
</dbReference>
<dbReference type="PROSITE" id="PS00237">
    <property type="entry name" value="G_PROTEIN_RECEP_F1_1"/>
    <property type="match status" value="1"/>
</dbReference>
<dbReference type="PANTHER" id="PTHR46641:SF2">
    <property type="entry name" value="FMRFAMIDE RECEPTOR"/>
    <property type="match status" value="1"/>
</dbReference>
<dbReference type="InterPro" id="IPR000276">
    <property type="entry name" value="GPCR_Rhodpsn"/>
</dbReference>
<keyword evidence="9" id="KW-1185">Reference proteome</keyword>
<keyword evidence="3 6" id="KW-1133">Transmembrane helix</keyword>
<dbReference type="InterPro" id="IPR052954">
    <property type="entry name" value="GPCR-Ligand_Int"/>
</dbReference>
<evidence type="ECO:0000313" key="9">
    <source>
        <dbReference type="Proteomes" id="UP001208570"/>
    </source>
</evidence>
<dbReference type="Pfam" id="PF00001">
    <property type="entry name" value="7tm_1"/>
    <property type="match status" value="1"/>
</dbReference>
<evidence type="ECO:0000256" key="5">
    <source>
        <dbReference type="RuleBase" id="RU000688"/>
    </source>
</evidence>
<keyword evidence="5" id="KW-0297">G-protein coupled receptor</keyword>
<protein>
    <recommendedName>
        <fullName evidence="7">G-protein coupled receptors family 1 profile domain-containing protein</fullName>
    </recommendedName>
</protein>
<keyword evidence="5" id="KW-0807">Transducer</keyword>
<evidence type="ECO:0000259" key="7">
    <source>
        <dbReference type="PROSITE" id="PS50262"/>
    </source>
</evidence>
<dbReference type="GO" id="GO:0016020">
    <property type="term" value="C:membrane"/>
    <property type="evidence" value="ECO:0007669"/>
    <property type="project" value="UniProtKB-SubCell"/>
</dbReference>
<dbReference type="CDD" id="cd14978">
    <property type="entry name" value="7tmA_FMRFamide_R-like"/>
    <property type="match status" value="1"/>
</dbReference>
<evidence type="ECO:0000256" key="4">
    <source>
        <dbReference type="ARBA" id="ARBA00023136"/>
    </source>
</evidence>
<evidence type="ECO:0000256" key="2">
    <source>
        <dbReference type="ARBA" id="ARBA00022692"/>
    </source>
</evidence>
<dbReference type="GO" id="GO:0004930">
    <property type="term" value="F:G protein-coupled receptor activity"/>
    <property type="evidence" value="ECO:0007669"/>
    <property type="project" value="UniProtKB-KW"/>
</dbReference>
<evidence type="ECO:0000313" key="8">
    <source>
        <dbReference type="EMBL" id="KAK2148036.1"/>
    </source>
</evidence>
<gene>
    <name evidence="8" type="ORF">LSH36_519g01002</name>
</gene>
<reference evidence="8" key="1">
    <citation type="journal article" date="2023" name="Mol. Biol. Evol.">
        <title>Third-Generation Sequencing Reveals the Adaptive Role of the Epigenome in Three Deep-Sea Polychaetes.</title>
        <authorList>
            <person name="Perez M."/>
            <person name="Aroh O."/>
            <person name="Sun Y."/>
            <person name="Lan Y."/>
            <person name="Juniper S.K."/>
            <person name="Young C.R."/>
            <person name="Angers B."/>
            <person name="Qian P.Y."/>
        </authorList>
    </citation>
    <scope>NUCLEOTIDE SEQUENCE</scope>
    <source>
        <strain evidence="8">P08H-3</strain>
    </source>
</reference>
<sequence>MASNVTDVIASSDAYVSFKIAVDVYVVSLLSVFGISGNVISILVLGRDNSVKRTTGFLLQMLALADVLYLVTCLFFQTIQTIADVTDWSPGLKYYYPWIVPFIWPLASIAQTAAVWLVVIVTADRFVAICKPLHAPQYSTTSRARKAVVLVWILSVVYNVPRFFERTTRIQTDPDAANATYPKVEKTPLWRDAVYFLVYKTCLFFIVRYLIPLSALAFFNTRLIQAIRESQKIREKSVDGYRKERYTLTLVVVVIVFALCETPDFLLRVWFSLSEYAFWIPSDITVLRYMNAVTNLLLTINSCVNFVIYCFLGQKFRRILRQMICGQTPGATSRLRLQTIRNGEQTELADEVSTLVGPHRDPSAFFVRSCVCVCVCLCVCVCVCGRVLLMSSTAASASSRHLSVTGLMLSSNR</sequence>
<dbReference type="SUPFAM" id="SSF81321">
    <property type="entry name" value="Family A G protein-coupled receptor-like"/>
    <property type="match status" value="1"/>
</dbReference>